<evidence type="ECO:0000256" key="1">
    <source>
        <dbReference type="SAM" id="MobiDB-lite"/>
    </source>
</evidence>
<feature type="region of interest" description="Disordered" evidence="1">
    <location>
        <begin position="1"/>
        <end position="20"/>
    </location>
</feature>
<sequence>MAKPVWRPVPKKVMSSKAPVRPPFNAKAANLHDEQTGFTSNFVLTEPSPNVRTTHHSLSSLEGESSVCDDTQISHVSPTNVVQEEAHHVFGKMPLQKSVPVPVTSEPLTAHPMVTELPHGQAHMTATSSGNVSNVSSAMEPIDSSAVNPAPDDADMPCADRTPTCAAPSASTHQQAAPFAPKVKGIPPSVLNAGALPWTTPRSADQQDPSTEATPSTPSVKGATPLGTPSGVEASASPSAPRLSFAEALRKKAKKSESDDDHTHEEGTEEDAQE</sequence>
<accession>A0A843XK34</accession>
<organism evidence="2 3">
    <name type="scientific">Colocasia esculenta</name>
    <name type="common">Wild taro</name>
    <name type="synonym">Arum esculentum</name>
    <dbReference type="NCBI Taxonomy" id="4460"/>
    <lineage>
        <taxon>Eukaryota</taxon>
        <taxon>Viridiplantae</taxon>
        <taxon>Streptophyta</taxon>
        <taxon>Embryophyta</taxon>
        <taxon>Tracheophyta</taxon>
        <taxon>Spermatophyta</taxon>
        <taxon>Magnoliopsida</taxon>
        <taxon>Liliopsida</taxon>
        <taxon>Araceae</taxon>
        <taxon>Aroideae</taxon>
        <taxon>Colocasieae</taxon>
        <taxon>Colocasia</taxon>
    </lineage>
</organism>
<feature type="compositionally biased region" description="Basic and acidic residues" evidence="1">
    <location>
        <begin position="255"/>
        <end position="266"/>
    </location>
</feature>
<proteinExistence type="predicted"/>
<reference evidence="2" key="1">
    <citation type="submission" date="2017-07" db="EMBL/GenBank/DDBJ databases">
        <title>Taro Niue Genome Assembly and Annotation.</title>
        <authorList>
            <person name="Atibalentja N."/>
            <person name="Keating K."/>
            <person name="Fields C.J."/>
        </authorList>
    </citation>
    <scope>NUCLEOTIDE SEQUENCE</scope>
    <source>
        <strain evidence="2">Niue_2</strain>
        <tissue evidence="2">Leaf</tissue>
    </source>
</reference>
<dbReference type="Proteomes" id="UP000652761">
    <property type="component" value="Unassembled WGS sequence"/>
</dbReference>
<gene>
    <name evidence="2" type="ORF">Taro_052450</name>
</gene>
<keyword evidence="3" id="KW-1185">Reference proteome</keyword>
<evidence type="ECO:0000313" key="2">
    <source>
        <dbReference type="EMBL" id="MQM19445.1"/>
    </source>
</evidence>
<feature type="compositionally biased region" description="Polar residues" evidence="1">
    <location>
        <begin position="200"/>
        <end position="219"/>
    </location>
</feature>
<comment type="caution">
    <text evidence="2">The sequence shown here is derived from an EMBL/GenBank/DDBJ whole genome shotgun (WGS) entry which is preliminary data.</text>
</comment>
<dbReference type="AlphaFoldDB" id="A0A843XK34"/>
<dbReference type="EMBL" id="NMUH01008918">
    <property type="protein sequence ID" value="MQM19445.1"/>
    <property type="molecule type" value="Genomic_DNA"/>
</dbReference>
<feature type="region of interest" description="Disordered" evidence="1">
    <location>
        <begin position="164"/>
        <end position="274"/>
    </location>
</feature>
<protein>
    <submittedName>
        <fullName evidence="2">Uncharacterized protein</fullName>
    </submittedName>
</protein>
<name>A0A843XK34_COLES</name>
<evidence type="ECO:0000313" key="3">
    <source>
        <dbReference type="Proteomes" id="UP000652761"/>
    </source>
</evidence>